<dbReference type="GO" id="GO:0006511">
    <property type="term" value="P:ubiquitin-dependent protein catabolic process"/>
    <property type="evidence" value="ECO:0007669"/>
    <property type="project" value="UniProtKB-UniRule"/>
</dbReference>
<dbReference type="FunFam" id="3.40.532.10:FF:000008">
    <property type="entry name" value="Ubiquitin carboxyl-terminal hydrolase"/>
    <property type="match status" value="1"/>
</dbReference>
<dbReference type="EC" id="3.4.19.12" evidence="8"/>
<dbReference type="PANTHER" id="PTHR10589:SF17">
    <property type="entry name" value="UBIQUITIN CARBOXYL-TERMINAL HYDROLASE"/>
    <property type="match status" value="1"/>
</dbReference>
<feature type="active site" description="Proton donor" evidence="7">
    <location>
        <position position="188"/>
    </location>
</feature>
<dbReference type="GO" id="GO:0004843">
    <property type="term" value="F:cysteine-type deubiquitinase activity"/>
    <property type="evidence" value="ECO:0007669"/>
    <property type="project" value="UniProtKB-UniRule"/>
</dbReference>
<evidence type="ECO:0000259" key="10">
    <source>
        <dbReference type="PROSITE" id="PS52048"/>
    </source>
</evidence>
<dbReference type="PANTHER" id="PTHR10589">
    <property type="entry name" value="UBIQUITIN CARBOXYL-TERMINAL HYDROLASE"/>
    <property type="match status" value="1"/>
</dbReference>
<dbReference type="PROSITE" id="PS52048">
    <property type="entry name" value="UCH_DOMAIN"/>
    <property type="match status" value="1"/>
</dbReference>
<proteinExistence type="inferred from homology"/>
<comment type="catalytic activity">
    <reaction evidence="1 7 8">
        <text>Thiol-dependent hydrolysis of ester, thioester, amide, peptide and isopeptide bonds formed by the C-terminal Gly of ubiquitin (a 76-residue protein attached to proteins as an intracellular targeting signal).</text>
        <dbReference type="EC" id="3.4.19.12"/>
    </reaction>
</comment>
<evidence type="ECO:0000256" key="7">
    <source>
        <dbReference type="PROSITE-ProRule" id="PRU01393"/>
    </source>
</evidence>
<feature type="active site" description="Nucleophile" evidence="7">
    <location>
        <position position="114"/>
    </location>
</feature>
<evidence type="ECO:0000256" key="6">
    <source>
        <dbReference type="ARBA" id="ARBA00022807"/>
    </source>
</evidence>
<feature type="compositionally biased region" description="Low complexity" evidence="9">
    <location>
        <begin position="1"/>
        <end position="11"/>
    </location>
</feature>
<reference evidence="11 12" key="1">
    <citation type="submission" date="2017-04" db="EMBL/GenBank/DDBJ databases">
        <title>Draft genome sequence of Marssonina coronaria NL1: causal agent of apple blotch.</title>
        <authorList>
            <person name="Cheng Q."/>
        </authorList>
    </citation>
    <scope>NUCLEOTIDE SEQUENCE [LARGE SCALE GENOMIC DNA]</scope>
    <source>
        <strain evidence="11 12">NL1</strain>
    </source>
</reference>
<dbReference type="Gene3D" id="3.40.532.10">
    <property type="entry name" value="Peptidase C12, ubiquitin carboxyl-terminal hydrolase"/>
    <property type="match status" value="1"/>
</dbReference>
<comment type="caution">
    <text evidence="11">The sequence shown here is derived from an EMBL/GenBank/DDBJ whole genome shotgun (WGS) entry which is preliminary data.</text>
</comment>
<keyword evidence="3 7" id="KW-0645">Protease</keyword>
<dbReference type="InterPro" id="IPR001578">
    <property type="entry name" value="Peptidase_C12_UCH"/>
</dbReference>
<feature type="region of interest" description="Disordered" evidence="9">
    <location>
        <begin position="1"/>
        <end position="20"/>
    </location>
</feature>
<gene>
    <name evidence="11" type="ORF">B2J93_7355</name>
</gene>
<sequence>MAATQAPAPALDDPDVPEGRKAFVPLENNPEVMSALVHKLGLSTALSFHDVFSIEDPDLLAFVPRPANALLLVFPVSKSYESFRVQEDSDKTEYDGKGAGEPVIWYKQTIRNACGLIGILHAVSNGSSRAFIEKGSDLDKLVNDATSLGPNERADLLYNSQALENAHQSAARQGQSSAPDAEDNVDLHYVCFVKDEKHHLWEMDGRRKGPLDRGVLGEEEDVLCEKALDLGVRRFLKREAEVGGGELRFSLISLAPSLD</sequence>
<dbReference type="InterPro" id="IPR038765">
    <property type="entry name" value="Papain-like_cys_pep_sf"/>
</dbReference>
<evidence type="ECO:0000256" key="5">
    <source>
        <dbReference type="ARBA" id="ARBA00022801"/>
    </source>
</evidence>
<protein>
    <recommendedName>
        <fullName evidence="8">Ubiquitin carboxyl-terminal hydrolase</fullName>
        <ecNumber evidence="8">3.4.19.12</ecNumber>
    </recommendedName>
</protein>
<evidence type="ECO:0000256" key="3">
    <source>
        <dbReference type="ARBA" id="ARBA00022670"/>
    </source>
</evidence>
<feature type="site" description="Transition state stabilizer" evidence="7">
    <location>
        <position position="108"/>
    </location>
</feature>
<dbReference type="CDD" id="cd09616">
    <property type="entry name" value="Peptidase_C12_UCH_L1_L3"/>
    <property type="match status" value="1"/>
</dbReference>
<dbReference type="Proteomes" id="UP000242519">
    <property type="component" value="Unassembled WGS sequence"/>
</dbReference>
<keyword evidence="4 7" id="KW-0833">Ubl conjugation pathway</keyword>
<dbReference type="AlphaFoldDB" id="A0A218Z5L0"/>
<feature type="domain" description="UCH catalytic" evidence="10">
    <location>
        <begin position="22"/>
        <end position="256"/>
    </location>
</feature>
<name>A0A218Z5L0_9HELO</name>
<dbReference type="STRING" id="503106.A0A218Z5L0"/>
<keyword evidence="12" id="KW-1185">Reference proteome</keyword>
<dbReference type="Pfam" id="PF01088">
    <property type="entry name" value="Peptidase_C12"/>
    <property type="match status" value="1"/>
</dbReference>
<evidence type="ECO:0000256" key="9">
    <source>
        <dbReference type="SAM" id="MobiDB-lite"/>
    </source>
</evidence>
<dbReference type="InParanoid" id="A0A218Z5L0"/>
<comment type="similarity">
    <text evidence="2 7 8">Belongs to the peptidase C12 family.</text>
</comment>
<dbReference type="FunCoup" id="A0A218Z5L0">
    <property type="interactions" value="519"/>
</dbReference>
<keyword evidence="6 7" id="KW-0788">Thiol protease</keyword>
<evidence type="ECO:0000313" key="11">
    <source>
        <dbReference type="EMBL" id="OWP03337.1"/>
    </source>
</evidence>
<dbReference type="PRINTS" id="PR00707">
    <property type="entry name" value="UBCTHYDRLASE"/>
</dbReference>
<evidence type="ECO:0000256" key="1">
    <source>
        <dbReference type="ARBA" id="ARBA00000707"/>
    </source>
</evidence>
<evidence type="ECO:0000256" key="4">
    <source>
        <dbReference type="ARBA" id="ARBA00022786"/>
    </source>
</evidence>
<dbReference type="EMBL" id="MZNU01000176">
    <property type="protein sequence ID" value="OWP03337.1"/>
    <property type="molecule type" value="Genomic_DNA"/>
</dbReference>
<organism evidence="11 12">
    <name type="scientific">Diplocarpon coronariae</name>
    <dbReference type="NCBI Taxonomy" id="2795749"/>
    <lineage>
        <taxon>Eukaryota</taxon>
        <taxon>Fungi</taxon>
        <taxon>Dikarya</taxon>
        <taxon>Ascomycota</taxon>
        <taxon>Pezizomycotina</taxon>
        <taxon>Leotiomycetes</taxon>
        <taxon>Helotiales</taxon>
        <taxon>Drepanopezizaceae</taxon>
        <taxon>Diplocarpon</taxon>
    </lineage>
</organism>
<evidence type="ECO:0000256" key="2">
    <source>
        <dbReference type="ARBA" id="ARBA00009326"/>
    </source>
</evidence>
<dbReference type="SUPFAM" id="SSF54001">
    <property type="entry name" value="Cysteine proteinases"/>
    <property type="match status" value="1"/>
</dbReference>
<dbReference type="PROSITE" id="PS00140">
    <property type="entry name" value="UCH_1"/>
    <property type="match status" value="1"/>
</dbReference>
<evidence type="ECO:0000313" key="12">
    <source>
        <dbReference type="Proteomes" id="UP000242519"/>
    </source>
</evidence>
<dbReference type="GO" id="GO:0016579">
    <property type="term" value="P:protein deubiquitination"/>
    <property type="evidence" value="ECO:0007669"/>
    <property type="project" value="TreeGrafter"/>
</dbReference>
<feature type="site" description="Important for enzyme activity" evidence="7">
    <location>
        <position position="204"/>
    </location>
</feature>
<accession>A0A218Z5L0</accession>
<evidence type="ECO:0000256" key="8">
    <source>
        <dbReference type="RuleBase" id="RU361215"/>
    </source>
</evidence>
<dbReference type="GO" id="GO:0005737">
    <property type="term" value="C:cytoplasm"/>
    <property type="evidence" value="ECO:0007669"/>
    <property type="project" value="TreeGrafter"/>
</dbReference>
<keyword evidence="5 7" id="KW-0378">Hydrolase</keyword>
<dbReference type="InterPro" id="IPR036959">
    <property type="entry name" value="Peptidase_C12_UCH_sf"/>
</dbReference>
<dbReference type="OrthoDB" id="427186at2759"/>
<dbReference type="InterPro" id="IPR057254">
    <property type="entry name" value="UCH_AS"/>
</dbReference>